<dbReference type="InterPro" id="IPR002941">
    <property type="entry name" value="DNA_methylase_N4/N6"/>
</dbReference>
<comment type="caution">
    <text evidence="5">The sequence shown here is derived from an EMBL/GenBank/DDBJ whole genome shotgun (WGS) entry which is preliminary data.</text>
</comment>
<evidence type="ECO:0000256" key="1">
    <source>
        <dbReference type="ARBA" id="ARBA00022603"/>
    </source>
</evidence>
<dbReference type="Gene3D" id="3.40.50.150">
    <property type="entry name" value="Vaccinia Virus protein VP39"/>
    <property type="match status" value="1"/>
</dbReference>
<sequence>MTTKHETLENIPYDGKNAEVDPQFSHRRIQGNVRAWRKAGGDHDNPFPPRETLGWQPTCKCNADKVPSLVLDPFAGAGTTLWKAKTLNRRAAGFDISREYCNLIVERCRQSVMDFRV</sequence>
<dbReference type="GO" id="GO:0008170">
    <property type="term" value="F:N-methyltransferase activity"/>
    <property type="evidence" value="ECO:0007669"/>
    <property type="project" value="InterPro"/>
</dbReference>
<dbReference type="SUPFAM" id="SSF53335">
    <property type="entry name" value="S-adenosyl-L-methionine-dependent methyltransferases"/>
    <property type="match status" value="1"/>
</dbReference>
<gene>
    <name evidence="5" type="ORF">LCGC14_2809130</name>
</gene>
<protein>
    <recommendedName>
        <fullName evidence="4">DNA methylase N-4/N-6 domain-containing protein</fullName>
    </recommendedName>
</protein>
<evidence type="ECO:0000313" key="5">
    <source>
        <dbReference type="EMBL" id="KKK81864.1"/>
    </source>
</evidence>
<evidence type="ECO:0000256" key="2">
    <source>
        <dbReference type="ARBA" id="ARBA00022679"/>
    </source>
</evidence>
<dbReference type="AlphaFoldDB" id="A0A0F9ATX8"/>
<accession>A0A0F9ATX8</accession>
<name>A0A0F9ATX8_9ZZZZ</name>
<reference evidence="5" key="1">
    <citation type="journal article" date="2015" name="Nature">
        <title>Complex archaea that bridge the gap between prokaryotes and eukaryotes.</title>
        <authorList>
            <person name="Spang A."/>
            <person name="Saw J.H."/>
            <person name="Jorgensen S.L."/>
            <person name="Zaremba-Niedzwiedzka K."/>
            <person name="Martijn J."/>
            <person name="Lind A.E."/>
            <person name="van Eijk R."/>
            <person name="Schleper C."/>
            <person name="Guy L."/>
            <person name="Ettema T.J."/>
        </authorList>
    </citation>
    <scope>NUCLEOTIDE SEQUENCE</scope>
</reference>
<dbReference type="GO" id="GO:0032259">
    <property type="term" value="P:methylation"/>
    <property type="evidence" value="ECO:0007669"/>
    <property type="project" value="UniProtKB-KW"/>
</dbReference>
<dbReference type="EMBL" id="LAZR01052933">
    <property type="protein sequence ID" value="KKK81864.1"/>
    <property type="molecule type" value="Genomic_DNA"/>
</dbReference>
<evidence type="ECO:0000256" key="3">
    <source>
        <dbReference type="SAM" id="MobiDB-lite"/>
    </source>
</evidence>
<proteinExistence type="predicted"/>
<dbReference type="Pfam" id="PF01555">
    <property type="entry name" value="N6_N4_Mtase"/>
    <property type="match status" value="1"/>
</dbReference>
<dbReference type="GO" id="GO:0003677">
    <property type="term" value="F:DNA binding"/>
    <property type="evidence" value="ECO:0007669"/>
    <property type="project" value="InterPro"/>
</dbReference>
<keyword evidence="2" id="KW-0808">Transferase</keyword>
<feature type="region of interest" description="Disordered" evidence="3">
    <location>
        <begin position="1"/>
        <end position="22"/>
    </location>
</feature>
<keyword evidence="1" id="KW-0489">Methyltransferase</keyword>
<evidence type="ECO:0000259" key="4">
    <source>
        <dbReference type="Pfam" id="PF01555"/>
    </source>
</evidence>
<organism evidence="5">
    <name type="scientific">marine sediment metagenome</name>
    <dbReference type="NCBI Taxonomy" id="412755"/>
    <lineage>
        <taxon>unclassified sequences</taxon>
        <taxon>metagenomes</taxon>
        <taxon>ecological metagenomes</taxon>
    </lineage>
</organism>
<dbReference type="InterPro" id="IPR001091">
    <property type="entry name" value="RM_Methyltransferase"/>
</dbReference>
<dbReference type="PRINTS" id="PR00508">
    <property type="entry name" value="S21N4MTFRASE"/>
</dbReference>
<feature type="domain" description="DNA methylase N-4/N-6" evidence="4">
    <location>
        <begin position="68"/>
        <end position="105"/>
    </location>
</feature>
<dbReference type="InterPro" id="IPR029063">
    <property type="entry name" value="SAM-dependent_MTases_sf"/>
</dbReference>